<dbReference type="Pfam" id="PF00196">
    <property type="entry name" value="GerE"/>
    <property type="match status" value="1"/>
</dbReference>
<dbReference type="OrthoDB" id="3543649at2"/>
<dbReference type="Gene3D" id="1.10.10.10">
    <property type="entry name" value="Winged helix-like DNA-binding domain superfamily/Winged helix DNA-binding domain"/>
    <property type="match status" value="1"/>
</dbReference>
<dbReference type="PANTHER" id="PTHR44688">
    <property type="entry name" value="DNA-BINDING TRANSCRIPTIONAL ACTIVATOR DEVR_DOSR"/>
    <property type="match status" value="1"/>
</dbReference>
<dbReference type="AlphaFoldDB" id="A0A1H2A9B8"/>
<feature type="region of interest" description="Disordered" evidence="4">
    <location>
        <begin position="333"/>
        <end position="381"/>
    </location>
</feature>
<dbReference type="SUPFAM" id="SSF55781">
    <property type="entry name" value="GAF domain-like"/>
    <property type="match status" value="1"/>
</dbReference>
<evidence type="ECO:0000313" key="7">
    <source>
        <dbReference type="Proteomes" id="UP000199092"/>
    </source>
</evidence>
<name>A0A1H2A9B8_9ACTN</name>
<dbReference type="Proteomes" id="UP000199092">
    <property type="component" value="Chromosome I"/>
</dbReference>
<reference evidence="6 7" key="1">
    <citation type="submission" date="2016-10" db="EMBL/GenBank/DDBJ databases">
        <authorList>
            <person name="de Groot N.N."/>
        </authorList>
    </citation>
    <scope>NUCLEOTIDE SEQUENCE [LARGE SCALE GENOMIC DNA]</scope>
    <source>
        <strain evidence="6 7">DSM 21741</strain>
    </source>
</reference>
<dbReference type="InterPro" id="IPR016032">
    <property type="entry name" value="Sig_transdc_resp-reg_C-effctor"/>
</dbReference>
<organism evidence="6 7">
    <name type="scientific">Friedmanniella luteola</name>
    <dbReference type="NCBI Taxonomy" id="546871"/>
    <lineage>
        <taxon>Bacteria</taxon>
        <taxon>Bacillati</taxon>
        <taxon>Actinomycetota</taxon>
        <taxon>Actinomycetes</taxon>
        <taxon>Propionibacteriales</taxon>
        <taxon>Nocardioidaceae</taxon>
        <taxon>Friedmanniella</taxon>
    </lineage>
</organism>
<gene>
    <name evidence="6" type="ORF">SAMN04488543_4318</name>
</gene>
<accession>A0A1H2A9B8</accession>
<dbReference type="GO" id="GO:0003677">
    <property type="term" value="F:DNA binding"/>
    <property type="evidence" value="ECO:0007669"/>
    <property type="project" value="UniProtKB-KW"/>
</dbReference>
<keyword evidence="1" id="KW-0805">Transcription regulation</keyword>
<sequence>MKPSADAGRIATEVSQIAATPGSPAERAAALLEPLHRLLSFDGAWLALRDEQRRGHRPLVSLGWDQRTAAYLDGPVLVDEIEQLGMTHSRTPLRVADSPTHVTEMRAWAECLLPAGFREGLGLCLFSADGRHLGLLGLFTGTPTAPSDAARDLLAALGPTLARAIDPLRSAAAAVQLVHGATAAVILTRTGGVQALPGLPDHAALRPGSPVLAAAHEMLDGPQTSFLHPAPAEPGGYLRVTALDGPDNAPPHLSAIVVLSPCGDLQALTRRELEVLGLLIAGCHNAEAAQRLAVTQRTIATHIEHILIKLDADTRALAAVRAQRRGLYIPPTLLACTTSPPQSRERTPRQTPKNPDVLDLGERRSLGDVRKVAPVPRPAAG</sequence>
<evidence type="ECO:0000256" key="1">
    <source>
        <dbReference type="ARBA" id="ARBA00023015"/>
    </source>
</evidence>
<keyword evidence="3" id="KW-0804">Transcription</keyword>
<dbReference type="InterPro" id="IPR036388">
    <property type="entry name" value="WH-like_DNA-bd_sf"/>
</dbReference>
<dbReference type="SMART" id="SM00421">
    <property type="entry name" value="HTH_LUXR"/>
    <property type="match status" value="1"/>
</dbReference>
<feature type="domain" description="HTH luxR-type" evidence="5">
    <location>
        <begin position="261"/>
        <end position="326"/>
    </location>
</feature>
<evidence type="ECO:0000256" key="4">
    <source>
        <dbReference type="SAM" id="MobiDB-lite"/>
    </source>
</evidence>
<keyword evidence="2" id="KW-0238">DNA-binding</keyword>
<dbReference type="SUPFAM" id="SSF46894">
    <property type="entry name" value="C-terminal effector domain of the bipartite response regulators"/>
    <property type="match status" value="1"/>
</dbReference>
<dbReference type="PRINTS" id="PR00038">
    <property type="entry name" value="HTHLUXR"/>
</dbReference>
<evidence type="ECO:0000259" key="5">
    <source>
        <dbReference type="PROSITE" id="PS50043"/>
    </source>
</evidence>
<dbReference type="STRING" id="546871.SAMN04488543_4318"/>
<keyword evidence="7" id="KW-1185">Reference proteome</keyword>
<dbReference type="InterPro" id="IPR000792">
    <property type="entry name" value="Tscrpt_reg_LuxR_C"/>
</dbReference>
<dbReference type="PANTHER" id="PTHR44688:SF16">
    <property type="entry name" value="DNA-BINDING TRANSCRIPTIONAL ACTIVATOR DEVR_DOSR"/>
    <property type="match status" value="1"/>
</dbReference>
<feature type="compositionally biased region" description="Basic and acidic residues" evidence="4">
    <location>
        <begin position="360"/>
        <end position="371"/>
    </location>
</feature>
<evidence type="ECO:0000256" key="3">
    <source>
        <dbReference type="ARBA" id="ARBA00023163"/>
    </source>
</evidence>
<dbReference type="GO" id="GO:0006355">
    <property type="term" value="P:regulation of DNA-templated transcription"/>
    <property type="evidence" value="ECO:0007669"/>
    <property type="project" value="InterPro"/>
</dbReference>
<dbReference type="CDD" id="cd06170">
    <property type="entry name" value="LuxR_C_like"/>
    <property type="match status" value="1"/>
</dbReference>
<evidence type="ECO:0000256" key="2">
    <source>
        <dbReference type="ARBA" id="ARBA00023125"/>
    </source>
</evidence>
<protein>
    <submittedName>
        <fullName evidence="6">GAF domain-containing protein</fullName>
    </submittedName>
</protein>
<dbReference type="InterPro" id="IPR029016">
    <property type="entry name" value="GAF-like_dom_sf"/>
</dbReference>
<dbReference type="Gene3D" id="3.30.450.40">
    <property type="match status" value="1"/>
</dbReference>
<dbReference type="PROSITE" id="PS50043">
    <property type="entry name" value="HTH_LUXR_2"/>
    <property type="match status" value="1"/>
</dbReference>
<dbReference type="EMBL" id="LT629749">
    <property type="protein sequence ID" value="SDT42575.1"/>
    <property type="molecule type" value="Genomic_DNA"/>
</dbReference>
<evidence type="ECO:0000313" key="6">
    <source>
        <dbReference type="EMBL" id="SDT42575.1"/>
    </source>
</evidence>
<proteinExistence type="predicted"/>